<dbReference type="Proteomes" id="UP000199518">
    <property type="component" value="Unassembled WGS sequence"/>
</dbReference>
<feature type="domain" description="Bacteriophage T5 Orf172 DNA-binding" evidence="2">
    <location>
        <begin position="459"/>
        <end position="542"/>
    </location>
</feature>
<dbReference type="AlphaFoldDB" id="A0A1I3IEV1"/>
<keyword evidence="1" id="KW-0175">Coiled coil</keyword>
<dbReference type="InterPro" id="IPR018306">
    <property type="entry name" value="Phage_T5_Orf172_DNA-bd"/>
</dbReference>
<accession>A0A1I3IEV1</accession>
<evidence type="ECO:0000313" key="3">
    <source>
        <dbReference type="EMBL" id="SFI46524.1"/>
    </source>
</evidence>
<sequence>MEQFLFLLIGVAAGVGTTWLVLEQRRNWINAEREKLAEASQALKTWEQERLRDLEAQETSSKEALAAREREFETLQQKRIRAIVAHRKSAESALSIREQELIQWENEARSKLETNRDMFEREAHARDVHFRDQQKSVDSAFSIREQELIQRENESRSKLEIEREKFERELDSLQQKQTCDIDAHRKSVESALSVSEQELIRRENESRLKLEADRDTFEREAHARDRQFFDQQKQLRADSAALDAERRELDSRIANLQRLQEENSLLKRDLRNIMVDVNATEMRHDQLENEQFSQRERSDQLAARLLEDNVKWTAKSLTQHNFQQCSQQLRKAITWCRSIGYEVSVETEQELIGDLKERYEIVVRAAFEREEQLRIKAQIREEMAREKEIQREMQQLERERDAIDAALQKAIADAHAQYTDEVERLKARLSEAEDRIKRAISQAQLTKSGNVYVISNIGSFGQGVFKVGMTRRLEPMDRVRELGDASVPFPFDVHMMIHSDDAPTLENVLHRQLHKLRVNKTNPRKEFFRTSIEEIVQIVKENHGEVAYQADAEALQYRQSLEMSQEEQEFIESVYEDLGIEGEDDEQYSPD</sequence>
<evidence type="ECO:0000259" key="2">
    <source>
        <dbReference type="SMART" id="SM00974"/>
    </source>
</evidence>
<feature type="coiled-coil region" evidence="1">
    <location>
        <begin position="149"/>
        <end position="176"/>
    </location>
</feature>
<dbReference type="OrthoDB" id="9811665at2"/>
<proteinExistence type="predicted"/>
<dbReference type="EMBL" id="FOQD01000009">
    <property type="protein sequence ID" value="SFI46524.1"/>
    <property type="molecule type" value="Genomic_DNA"/>
</dbReference>
<dbReference type="SMART" id="SM00974">
    <property type="entry name" value="T5orf172"/>
    <property type="match status" value="1"/>
</dbReference>
<dbReference type="Pfam" id="PF13455">
    <property type="entry name" value="MUG113"/>
    <property type="match status" value="1"/>
</dbReference>
<keyword evidence="4" id="KW-1185">Reference proteome</keyword>
<evidence type="ECO:0000313" key="4">
    <source>
        <dbReference type="Proteomes" id="UP000199518"/>
    </source>
</evidence>
<protein>
    <submittedName>
        <fullName evidence="3">T5orf172 domain-containing protein</fullName>
    </submittedName>
</protein>
<name>A0A1I3IEV1_9PLAN</name>
<evidence type="ECO:0000256" key="1">
    <source>
        <dbReference type="SAM" id="Coils"/>
    </source>
</evidence>
<organism evidence="3 4">
    <name type="scientific">Planctomicrobium piriforme</name>
    <dbReference type="NCBI Taxonomy" id="1576369"/>
    <lineage>
        <taxon>Bacteria</taxon>
        <taxon>Pseudomonadati</taxon>
        <taxon>Planctomycetota</taxon>
        <taxon>Planctomycetia</taxon>
        <taxon>Planctomycetales</taxon>
        <taxon>Planctomycetaceae</taxon>
        <taxon>Planctomicrobium</taxon>
    </lineage>
</organism>
<reference evidence="4" key="1">
    <citation type="submission" date="2016-10" db="EMBL/GenBank/DDBJ databases">
        <authorList>
            <person name="Varghese N."/>
            <person name="Submissions S."/>
        </authorList>
    </citation>
    <scope>NUCLEOTIDE SEQUENCE [LARGE SCALE GENOMIC DNA]</scope>
    <source>
        <strain evidence="4">DSM 26348</strain>
    </source>
</reference>
<feature type="coiled-coil region" evidence="1">
    <location>
        <begin position="200"/>
        <end position="290"/>
    </location>
</feature>
<gene>
    <name evidence="3" type="ORF">SAMN05421753_10995</name>
</gene>
<feature type="coiled-coil region" evidence="1">
    <location>
        <begin position="379"/>
        <end position="442"/>
    </location>
</feature>
<dbReference type="STRING" id="1576369.SAMN05421753_10995"/>
<dbReference type="RefSeq" id="WP_092050786.1">
    <property type="nucleotide sequence ID" value="NZ_FOQD01000009.1"/>
</dbReference>